<keyword evidence="2" id="KW-0689">Ribosomal protein</keyword>
<dbReference type="InterPro" id="IPR016181">
    <property type="entry name" value="Acyl_CoA_acyltransferase"/>
</dbReference>
<proteinExistence type="predicted"/>
<dbReference type="RefSeq" id="WP_242952803.1">
    <property type="nucleotide sequence ID" value="NZ_FOGJ01000055.1"/>
</dbReference>
<dbReference type="eggNOG" id="COG0237">
    <property type="taxonomic scope" value="Bacteria"/>
</dbReference>
<dbReference type="Gene3D" id="3.40.630.30">
    <property type="match status" value="1"/>
</dbReference>
<evidence type="ECO:0000259" key="1">
    <source>
        <dbReference type="PROSITE" id="PS51186"/>
    </source>
</evidence>
<dbReference type="PROSITE" id="PS51186">
    <property type="entry name" value="GNAT"/>
    <property type="match status" value="1"/>
</dbReference>
<dbReference type="SUPFAM" id="SSF55729">
    <property type="entry name" value="Acyl-CoA N-acyltransferases (Nat)"/>
    <property type="match status" value="1"/>
</dbReference>
<dbReference type="Proteomes" id="UP000182584">
    <property type="component" value="Unassembled WGS sequence"/>
</dbReference>
<keyword evidence="2" id="KW-0687">Ribonucleoprotein</keyword>
<dbReference type="EMBL" id="FOGJ01000055">
    <property type="protein sequence ID" value="SES43519.1"/>
    <property type="molecule type" value="Genomic_DNA"/>
</dbReference>
<dbReference type="Pfam" id="PF00583">
    <property type="entry name" value="Acetyltransf_1"/>
    <property type="match status" value="1"/>
</dbReference>
<dbReference type="AlphaFoldDB" id="A0A1H9XBT0"/>
<feature type="domain" description="N-acetyltransferase" evidence="1">
    <location>
        <begin position="219"/>
        <end position="367"/>
    </location>
</feature>
<dbReference type="InterPro" id="IPR027417">
    <property type="entry name" value="P-loop_NTPase"/>
</dbReference>
<gene>
    <name evidence="2" type="ORF">SAMN04487884_1554</name>
</gene>
<sequence length="367" mass="42584">MIFQDNIIKEYLRNVYFISGTACGGKTTVTKALSEKYGIPVYIIDDQFTVHQLMSDKEHQPSMNTHFRDADEFFGRSVEEYKNWLLGNKREQLDYVLLDLIKLSRDQIILCDLHIVVEEAGIITDPSRIAFMISKPENIVDTYCNRPDHKPFSDFIHSATDYEKAKATCEQTLTELNIEAYNYVKQSDYFWVERDNSRSVEDTAALVANHFGWRLLDDLSIEKVDKGTDLANELLSFIENCSWTEAKDHIADLVRNWEFTDWETMFVAKSKGKIIGMASAMKEDYYPLPDIYPWISCVFVSEEYRGQRISGKLIDHANEYLKEHEFRKSYIPAPVENVGLYEHYGYSFVKEITNYGGGNDLLYSKDI</sequence>
<dbReference type="SUPFAM" id="SSF52540">
    <property type="entry name" value="P-loop containing nucleoside triphosphate hydrolases"/>
    <property type="match status" value="1"/>
</dbReference>
<dbReference type="InterPro" id="IPR000182">
    <property type="entry name" value="GNAT_dom"/>
</dbReference>
<dbReference type="GO" id="GO:0005840">
    <property type="term" value="C:ribosome"/>
    <property type="evidence" value="ECO:0007669"/>
    <property type="project" value="UniProtKB-KW"/>
</dbReference>
<dbReference type="GO" id="GO:0016747">
    <property type="term" value="F:acyltransferase activity, transferring groups other than amino-acyl groups"/>
    <property type="evidence" value="ECO:0007669"/>
    <property type="project" value="InterPro"/>
</dbReference>
<dbReference type="CDD" id="cd04301">
    <property type="entry name" value="NAT_SF"/>
    <property type="match status" value="1"/>
</dbReference>
<dbReference type="eggNOG" id="COG1247">
    <property type="taxonomic scope" value="Bacteria"/>
</dbReference>
<name>A0A1H9XBT0_BUTFI</name>
<accession>A0A1H9XBT0</accession>
<protein>
    <submittedName>
        <fullName evidence="2">Ribosomal protein S18 acetylase RimI</fullName>
    </submittedName>
</protein>
<evidence type="ECO:0000313" key="3">
    <source>
        <dbReference type="Proteomes" id="UP000182584"/>
    </source>
</evidence>
<organism evidence="2 3">
    <name type="scientific">Butyrivibrio fibrisolvens</name>
    <dbReference type="NCBI Taxonomy" id="831"/>
    <lineage>
        <taxon>Bacteria</taxon>
        <taxon>Bacillati</taxon>
        <taxon>Bacillota</taxon>
        <taxon>Clostridia</taxon>
        <taxon>Lachnospirales</taxon>
        <taxon>Lachnospiraceae</taxon>
        <taxon>Butyrivibrio</taxon>
    </lineage>
</organism>
<dbReference type="Gene3D" id="3.40.50.300">
    <property type="entry name" value="P-loop containing nucleotide triphosphate hydrolases"/>
    <property type="match status" value="1"/>
</dbReference>
<reference evidence="2 3" key="1">
    <citation type="submission" date="2016-10" db="EMBL/GenBank/DDBJ databases">
        <authorList>
            <person name="de Groot N.N."/>
        </authorList>
    </citation>
    <scope>NUCLEOTIDE SEQUENCE [LARGE SCALE GENOMIC DNA]</scope>
    <source>
        <strain evidence="2 3">AR40</strain>
    </source>
</reference>
<evidence type="ECO:0000313" key="2">
    <source>
        <dbReference type="EMBL" id="SES43519.1"/>
    </source>
</evidence>